<dbReference type="STRING" id="1035195.HMPREF9997_01812"/>
<dbReference type="PANTHER" id="PTHR23513">
    <property type="entry name" value="INTEGRAL MEMBRANE EFFLUX PROTEIN-RELATED"/>
    <property type="match status" value="1"/>
</dbReference>
<dbReference type="SUPFAM" id="SSF103473">
    <property type="entry name" value="MFS general substrate transporter"/>
    <property type="match status" value="1"/>
</dbReference>
<sequence length="420" mass="44178">MTTHTPQSHTSSTQTHTSQETKTTLLAPLKNPIYRRLFTAHVLALTATGLLNVGLGLLSFDIAGDRAGTVVSMALTIKILIYVCAGPWLSAFFARFPVKAVLVGSDVIRIAVGCSLPFITSEAQVYVAVAVLQMAAATFTPTFQALIPRIINNQNEYTSALSLSRIAYDLEQILSPVLAAMLLSFASRGQVFAVAAVGFVGSATMVAGSGSLGVDKRESVSRRVREGMVMMLRLPELRGVLALNLALAAPTALVLVNTVVLVRGQLGRSESDVAVLLGACGAGSIVMALLIPHLRLHVTLFGGAGGAVAGLLGFFLLIDAAPTWPVFISLWFVLGMSMSALATPMGQVIRRNVADEELGSVFAAQFSLSHACYMLTYPLAGWCGAALGLGWTSLLLALIAGFALIAAANVWPSVHVEKDV</sequence>
<feature type="transmembrane region" description="Helical" evidence="7">
    <location>
        <begin position="298"/>
        <end position="318"/>
    </location>
</feature>
<evidence type="ECO:0000256" key="5">
    <source>
        <dbReference type="ARBA" id="ARBA00023136"/>
    </source>
</evidence>
<dbReference type="EMBL" id="AMEM01000024">
    <property type="protein sequence ID" value="EKX89341.1"/>
    <property type="molecule type" value="Genomic_DNA"/>
</dbReference>
<dbReference type="OrthoDB" id="4368225at2"/>
<feature type="transmembrane region" description="Helical" evidence="7">
    <location>
        <begin position="273"/>
        <end position="291"/>
    </location>
</feature>
<evidence type="ECO:0000313" key="8">
    <source>
        <dbReference type="EMBL" id="EKX89341.1"/>
    </source>
</evidence>
<evidence type="ECO:0000256" key="2">
    <source>
        <dbReference type="ARBA" id="ARBA00022475"/>
    </source>
</evidence>
<evidence type="ECO:0000256" key="4">
    <source>
        <dbReference type="ARBA" id="ARBA00022989"/>
    </source>
</evidence>
<dbReference type="Pfam" id="PF07690">
    <property type="entry name" value="MFS_1"/>
    <property type="match status" value="1"/>
</dbReference>
<dbReference type="Proteomes" id="UP000010445">
    <property type="component" value="Unassembled WGS sequence"/>
</dbReference>
<evidence type="ECO:0000256" key="3">
    <source>
        <dbReference type="ARBA" id="ARBA00022692"/>
    </source>
</evidence>
<dbReference type="GO" id="GO:0022857">
    <property type="term" value="F:transmembrane transporter activity"/>
    <property type="evidence" value="ECO:0007669"/>
    <property type="project" value="InterPro"/>
</dbReference>
<keyword evidence="3 7" id="KW-0812">Transmembrane</keyword>
<dbReference type="InterPro" id="IPR036259">
    <property type="entry name" value="MFS_trans_sf"/>
</dbReference>
<evidence type="ECO:0000256" key="1">
    <source>
        <dbReference type="ARBA" id="ARBA00004651"/>
    </source>
</evidence>
<keyword evidence="4 7" id="KW-1133">Transmembrane helix</keyword>
<protein>
    <submittedName>
        <fullName evidence="8">Transporter, major facilitator family protein</fullName>
    </submittedName>
</protein>
<feature type="transmembrane region" description="Helical" evidence="7">
    <location>
        <begin position="125"/>
        <end position="147"/>
    </location>
</feature>
<dbReference type="eggNOG" id="COG2814">
    <property type="taxonomic scope" value="Bacteria"/>
</dbReference>
<keyword evidence="5 7" id="KW-0472">Membrane</keyword>
<feature type="transmembrane region" description="Helical" evidence="7">
    <location>
        <begin position="389"/>
        <end position="411"/>
    </location>
</feature>
<comment type="subcellular location">
    <subcellularLocation>
        <location evidence="1">Cell membrane</location>
        <topology evidence="1">Multi-pass membrane protein</topology>
    </subcellularLocation>
</comment>
<gene>
    <name evidence="8" type="ORF">HMPREF9997_01812</name>
</gene>
<keyword evidence="9" id="KW-1185">Reference proteome</keyword>
<proteinExistence type="predicted"/>
<evidence type="ECO:0000313" key="9">
    <source>
        <dbReference type="Proteomes" id="UP000010445"/>
    </source>
</evidence>
<dbReference type="GO" id="GO:0005886">
    <property type="term" value="C:plasma membrane"/>
    <property type="evidence" value="ECO:0007669"/>
    <property type="project" value="UniProtKB-SubCell"/>
</dbReference>
<name>L1MEK4_9CORY</name>
<comment type="caution">
    <text evidence="8">The sequence shown here is derived from an EMBL/GenBank/DDBJ whole genome shotgun (WGS) entry which is preliminary data.</text>
</comment>
<dbReference type="InterPro" id="IPR011701">
    <property type="entry name" value="MFS"/>
</dbReference>
<dbReference type="PATRIC" id="fig|1035195.3.peg.1637"/>
<feature type="transmembrane region" description="Helical" evidence="7">
    <location>
        <begin position="324"/>
        <end position="346"/>
    </location>
</feature>
<accession>L1MEK4</accession>
<dbReference type="AlphaFoldDB" id="L1MEK4"/>
<dbReference type="RefSeq" id="WP_006064037.1">
    <property type="nucleotide sequence ID" value="NZ_KB290831.1"/>
</dbReference>
<feature type="transmembrane region" description="Helical" evidence="7">
    <location>
        <begin position="358"/>
        <end position="377"/>
    </location>
</feature>
<dbReference type="CDD" id="cd06173">
    <property type="entry name" value="MFS_MefA_like"/>
    <property type="match status" value="1"/>
</dbReference>
<dbReference type="PANTHER" id="PTHR23513:SF6">
    <property type="entry name" value="MAJOR FACILITATOR SUPERFAMILY ASSOCIATED DOMAIN-CONTAINING PROTEIN"/>
    <property type="match status" value="1"/>
</dbReference>
<feature type="transmembrane region" description="Helical" evidence="7">
    <location>
        <begin position="192"/>
        <end position="214"/>
    </location>
</feature>
<dbReference type="HOGENOM" id="CLU_034180_7_1_11"/>
<evidence type="ECO:0000256" key="6">
    <source>
        <dbReference type="SAM" id="MobiDB-lite"/>
    </source>
</evidence>
<keyword evidence="2" id="KW-1003">Cell membrane</keyword>
<feature type="transmembrane region" description="Helical" evidence="7">
    <location>
        <begin position="70"/>
        <end position="93"/>
    </location>
</feature>
<organism evidence="8 9">
    <name type="scientific">Corynebacterium durum F0235</name>
    <dbReference type="NCBI Taxonomy" id="1035195"/>
    <lineage>
        <taxon>Bacteria</taxon>
        <taxon>Bacillati</taxon>
        <taxon>Actinomycetota</taxon>
        <taxon>Actinomycetes</taxon>
        <taxon>Mycobacteriales</taxon>
        <taxon>Corynebacteriaceae</taxon>
        <taxon>Corynebacterium</taxon>
    </lineage>
</organism>
<evidence type="ECO:0000256" key="7">
    <source>
        <dbReference type="SAM" id="Phobius"/>
    </source>
</evidence>
<dbReference type="Gene3D" id="1.20.1250.20">
    <property type="entry name" value="MFS general substrate transporter like domains"/>
    <property type="match status" value="1"/>
</dbReference>
<reference evidence="8 9" key="1">
    <citation type="submission" date="2012-05" db="EMBL/GenBank/DDBJ databases">
        <authorList>
            <person name="Weinstock G."/>
            <person name="Sodergren E."/>
            <person name="Lobos E.A."/>
            <person name="Fulton L."/>
            <person name="Fulton R."/>
            <person name="Courtney L."/>
            <person name="Fronick C."/>
            <person name="O'Laughlin M."/>
            <person name="Godfrey J."/>
            <person name="Wilson R.M."/>
            <person name="Miner T."/>
            <person name="Farmer C."/>
            <person name="Delehaunty K."/>
            <person name="Cordes M."/>
            <person name="Minx P."/>
            <person name="Tomlinson C."/>
            <person name="Chen J."/>
            <person name="Wollam A."/>
            <person name="Pepin K.H."/>
            <person name="Bhonagiri V."/>
            <person name="Zhang X."/>
            <person name="Suruliraj S."/>
            <person name="Warren W."/>
            <person name="Mitreva M."/>
            <person name="Mardis E.R."/>
            <person name="Wilson R.K."/>
        </authorList>
    </citation>
    <scope>NUCLEOTIDE SEQUENCE [LARGE SCALE GENOMIC DNA]</scope>
    <source>
        <strain evidence="8 9">F0235</strain>
    </source>
</reference>
<feature type="transmembrane region" description="Helical" evidence="7">
    <location>
        <begin position="37"/>
        <end position="58"/>
    </location>
</feature>
<feature type="region of interest" description="Disordered" evidence="6">
    <location>
        <begin position="1"/>
        <end position="21"/>
    </location>
</feature>
<feature type="transmembrane region" description="Helical" evidence="7">
    <location>
        <begin position="240"/>
        <end position="261"/>
    </location>
</feature>